<organism evidence="7 8">
    <name type="scientific">Streptomyces antimycoticus</name>
    <dbReference type="NCBI Taxonomy" id="68175"/>
    <lineage>
        <taxon>Bacteria</taxon>
        <taxon>Bacillati</taxon>
        <taxon>Actinomycetota</taxon>
        <taxon>Actinomycetes</taxon>
        <taxon>Kitasatosporales</taxon>
        <taxon>Streptomycetaceae</taxon>
        <taxon>Streptomyces</taxon>
        <taxon>Streptomyces violaceusniger group</taxon>
    </lineage>
</organism>
<accession>A0A4D4KGB9</accession>
<dbReference type="AlphaFoldDB" id="A0A4D4KGB9"/>
<dbReference type="PANTHER" id="PTHR22754:SF32">
    <property type="entry name" value="DISCO-INTERACTING PROTEIN 2"/>
    <property type="match status" value="1"/>
</dbReference>
<evidence type="ECO:0000256" key="5">
    <source>
        <dbReference type="SAM" id="Phobius"/>
    </source>
</evidence>
<keyword evidence="8" id="KW-1185">Reference proteome</keyword>
<evidence type="ECO:0000256" key="2">
    <source>
        <dbReference type="ARBA" id="ARBA00022598"/>
    </source>
</evidence>
<dbReference type="CDD" id="cd05931">
    <property type="entry name" value="FAAL"/>
    <property type="match status" value="1"/>
</dbReference>
<evidence type="ECO:0000256" key="4">
    <source>
        <dbReference type="ARBA" id="ARBA00023098"/>
    </source>
</evidence>
<dbReference type="GO" id="GO:0005886">
    <property type="term" value="C:plasma membrane"/>
    <property type="evidence" value="ECO:0007669"/>
    <property type="project" value="TreeGrafter"/>
</dbReference>
<reference evidence="7 8" key="1">
    <citation type="journal article" date="2020" name="Int. J. Syst. Evol. Microbiol.">
        <title>Reclassification of Streptomyces castelarensis and Streptomyces sporoclivatus as later heterotypic synonyms of Streptomyces antimycoticus.</title>
        <authorList>
            <person name="Komaki H."/>
            <person name="Tamura T."/>
        </authorList>
    </citation>
    <scope>NUCLEOTIDE SEQUENCE [LARGE SCALE GENOMIC DNA]</scope>
    <source>
        <strain evidence="7 8">NBRC 12839</strain>
    </source>
</reference>
<dbReference type="Gene3D" id="3.30.300.30">
    <property type="match status" value="1"/>
</dbReference>
<dbReference type="Pfam" id="PF00501">
    <property type="entry name" value="AMP-binding"/>
    <property type="match status" value="1"/>
</dbReference>
<keyword evidence="5" id="KW-0472">Membrane</keyword>
<proteinExistence type="inferred from homology"/>
<evidence type="ECO:0000256" key="1">
    <source>
        <dbReference type="ARBA" id="ARBA00006432"/>
    </source>
</evidence>
<comment type="similarity">
    <text evidence="1">Belongs to the ATP-dependent AMP-binding enzyme family.</text>
</comment>
<dbReference type="GO" id="GO:0071766">
    <property type="term" value="P:Actinobacterium-type cell wall biogenesis"/>
    <property type="evidence" value="ECO:0007669"/>
    <property type="project" value="UniProtKB-ARBA"/>
</dbReference>
<evidence type="ECO:0000313" key="8">
    <source>
        <dbReference type="Proteomes" id="UP000299290"/>
    </source>
</evidence>
<gene>
    <name evidence="7" type="ORF">SANT12839_090730</name>
</gene>
<comment type="caution">
    <text evidence="7">The sequence shown here is derived from an EMBL/GenBank/DDBJ whole genome shotgun (WGS) entry which is preliminary data.</text>
</comment>
<evidence type="ECO:0000313" key="7">
    <source>
        <dbReference type="EMBL" id="GDY48191.1"/>
    </source>
</evidence>
<dbReference type="InterPro" id="IPR042099">
    <property type="entry name" value="ANL_N_sf"/>
</dbReference>
<sequence>MPDRHLETQFADTKGRASDMAGIVTAPTVDAVLREHAENRPEKTAAVFVTDPLRTDGAQRLTYAELDAQARSVAVRLRAHVSPGGRVVLLYPAGLAFLIAFLGCLYAGAVAVPSSLPGRYRHERYRVRRIADDAGAVAILTDTATRADIEAWAAEEGLDTLPLLVTDDGETADPDAWTMARAGHDTLAVLQYTSGSTGDPKGVMISHGNALHNTANLADSLELDETTPIGGWIPHFHDMGLMGSILPPLLLGSTTVLMSPTTFLKRPHLWLHMVDRFGIEASAAPDFAYDLCSRRVTDAQSEGLDLSRWRHALDGSEPVRAAVLERFQRRFTGHGLRADALTPCYGMAEATLFIAGAAGTAPRVRHVSAELLERHEFRPAAPDEPARAVVGCGPPLGAEVRIVEPDTRQVLPEGGVGEIWIRGDIVGQGYWNREATNEAEFRATTADGDTDWLRTGDLGVLYEGELHITGRIKDVLNLRGRNLYPQDIEQELRTQWPELGNLVGACFAVPGEGPQGDDVLVVTHEVRGIKDEERLGELAAEMRLTVAREFGAPVGAVLLLRPGGVRRTTSGKIQRSAMRDLFRAGELRPTYAVYEQSLLRPLPEPQEAAV</sequence>
<keyword evidence="5" id="KW-1133">Transmembrane helix</keyword>
<feature type="domain" description="AMP-dependent synthetase/ligase" evidence="6">
    <location>
        <begin position="33"/>
        <end position="431"/>
    </location>
</feature>
<dbReference type="PANTHER" id="PTHR22754">
    <property type="entry name" value="DISCO-INTERACTING PROTEIN 2 DIP2 -RELATED"/>
    <property type="match status" value="1"/>
</dbReference>
<dbReference type="Proteomes" id="UP000299290">
    <property type="component" value="Unassembled WGS sequence"/>
</dbReference>
<keyword evidence="2" id="KW-0436">Ligase</keyword>
<dbReference type="InterPro" id="IPR040097">
    <property type="entry name" value="FAAL/FAAC"/>
</dbReference>
<dbReference type="Gene3D" id="3.40.50.12780">
    <property type="entry name" value="N-terminal domain of ligase-like"/>
    <property type="match status" value="1"/>
</dbReference>
<keyword evidence="5" id="KW-0812">Transmembrane</keyword>
<evidence type="ECO:0000259" key="6">
    <source>
        <dbReference type="Pfam" id="PF00501"/>
    </source>
</evidence>
<feature type="transmembrane region" description="Helical" evidence="5">
    <location>
        <begin position="88"/>
        <end position="112"/>
    </location>
</feature>
<dbReference type="InterPro" id="IPR000873">
    <property type="entry name" value="AMP-dep_synth/lig_dom"/>
</dbReference>
<keyword evidence="3" id="KW-0276">Fatty acid metabolism</keyword>
<evidence type="ECO:0000256" key="3">
    <source>
        <dbReference type="ARBA" id="ARBA00022832"/>
    </source>
</evidence>
<name>A0A4D4KGB9_9ACTN</name>
<dbReference type="GO" id="GO:0006633">
    <property type="term" value="P:fatty acid biosynthetic process"/>
    <property type="evidence" value="ECO:0007669"/>
    <property type="project" value="TreeGrafter"/>
</dbReference>
<dbReference type="InterPro" id="IPR045851">
    <property type="entry name" value="AMP-bd_C_sf"/>
</dbReference>
<dbReference type="FunFam" id="3.40.50.12780:FF:000013">
    <property type="entry name" value="Long-chain-fatty-acid--AMP ligase FadD32"/>
    <property type="match status" value="1"/>
</dbReference>
<dbReference type="InterPro" id="IPR020845">
    <property type="entry name" value="AMP-binding_CS"/>
</dbReference>
<dbReference type="GO" id="GO:0070566">
    <property type="term" value="F:adenylyltransferase activity"/>
    <property type="evidence" value="ECO:0007669"/>
    <property type="project" value="TreeGrafter"/>
</dbReference>
<protein>
    <submittedName>
        <fullName evidence="7">Polyketide synthase</fullName>
    </submittedName>
</protein>
<dbReference type="EMBL" id="BJHV01000001">
    <property type="protein sequence ID" value="GDY48191.1"/>
    <property type="molecule type" value="Genomic_DNA"/>
</dbReference>
<dbReference type="GO" id="GO:0016874">
    <property type="term" value="F:ligase activity"/>
    <property type="evidence" value="ECO:0007669"/>
    <property type="project" value="UniProtKB-KW"/>
</dbReference>
<keyword evidence="4" id="KW-0443">Lipid metabolism</keyword>
<dbReference type="SUPFAM" id="SSF56801">
    <property type="entry name" value="Acetyl-CoA synthetase-like"/>
    <property type="match status" value="1"/>
</dbReference>
<dbReference type="PROSITE" id="PS00455">
    <property type="entry name" value="AMP_BINDING"/>
    <property type="match status" value="1"/>
</dbReference>